<accession>A0A644WZC3</accession>
<evidence type="ECO:0008006" key="2">
    <source>
        <dbReference type="Google" id="ProtNLM"/>
    </source>
</evidence>
<evidence type="ECO:0000313" key="1">
    <source>
        <dbReference type="EMBL" id="MPM08848.1"/>
    </source>
</evidence>
<organism evidence="1">
    <name type="scientific">bioreactor metagenome</name>
    <dbReference type="NCBI Taxonomy" id="1076179"/>
    <lineage>
        <taxon>unclassified sequences</taxon>
        <taxon>metagenomes</taxon>
        <taxon>ecological metagenomes</taxon>
    </lineage>
</organism>
<gene>
    <name evidence="1" type="ORF">SDC9_55164</name>
</gene>
<dbReference type="AlphaFoldDB" id="A0A644WZC3"/>
<sequence>MNTTQLLTDPDQLPSNELFEVILSKQLLQTYLQIENIISAFGLNTEWRYYHDGKAWLCKITNKKKTIAWLSLWSDCIKTSFYFTEKTREGVMLLDIGNDIKTFFAQAKTIGKLTPLILIIKRPNQADDFKKIAEYKITLK</sequence>
<proteinExistence type="predicted"/>
<comment type="caution">
    <text evidence="1">The sequence shown here is derived from an EMBL/GenBank/DDBJ whole genome shotgun (WGS) entry which is preliminary data.</text>
</comment>
<dbReference type="EMBL" id="VSSQ01001497">
    <property type="protein sequence ID" value="MPM08848.1"/>
    <property type="molecule type" value="Genomic_DNA"/>
</dbReference>
<reference evidence="1" key="1">
    <citation type="submission" date="2019-08" db="EMBL/GenBank/DDBJ databases">
        <authorList>
            <person name="Kucharzyk K."/>
            <person name="Murdoch R.W."/>
            <person name="Higgins S."/>
            <person name="Loffler F."/>
        </authorList>
    </citation>
    <scope>NUCLEOTIDE SEQUENCE</scope>
</reference>
<dbReference type="Pfam" id="PF12663">
    <property type="entry name" value="DUF3788"/>
    <property type="match status" value="1"/>
</dbReference>
<name>A0A644WZC3_9ZZZZ</name>
<dbReference type="InterPro" id="IPR024265">
    <property type="entry name" value="DUF3788"/>
</dbReference>
<protein>
    <recommendedName>
        <fullName evidence="2">DUF3788 family protein</fullName>
    </recommendedName>
</protein>